<dbReference type="OrthoDB" id="2986975at2759"/>
<name>A0A9P6HLY6_9AGAM</name>
<sequence length="226" mass="25533">GRKIYEEFTTVVILGEQVRVTDHVWRDFLDHLHHGRVETRHLKMLRTLLLKRQTADSPPTHYSNTMSPPYPHPDPIETVDTHINFSAQPWADASLITPRHAVRTRWNQAATQKWCTDSETRLFICPSLNTIKGSPLTLEERYALATLPKNGGKRDKGLPEFIHLAIGMKVMVTNNLQTDLDITNGVRGVITDIILSPDEPPLEGGPIVTLKNLPECVLVKLTRTRA</sequence>
<comment type="caution">
    <text evidence="1">The sequence shown here is derived from an EMBL/GenBank/DDBJ whole genome shotgun (WGS) entry which is preliminary data.</text>
</comment>
<dbReference type="EMBL" id="WIUZ02000003">
    <property type="protein sequence ID" value="KAF9789205.1"/>
    <property type="molecule type" value="Genomic_DNA"/>
</dbReference>
<feature type="non-terminal residue" evidence="1">
    <location>
        <position position="226"/>
    </location>
</feature>
<evidence type="ECO:0000313" key="1">
    <source>
        <dbReference type="EMBL" id="KAF9789205.1"/>
    </source>
</evidence>
<protein>
    <recommendedName>
        <fullName evidence="3">ATP-dependent DNA helicase</fullName>
    </recommendedName>
</protein>
<dbReference type="AlphaFoldDB" id="A0A9P6HLY6"/>
<accession>A0A9P6HLY6</accession>
<dbReference type="Proteomes" id="UP000736335">
    <property type="component" value="Unassembled WGS sequence"/>
</dbReference>
<reference evidence="1" key="1">
    <citation type="journal article" date="2020" name="Nat. Commun.">
        <title>Large-scale genome sequencing of mycorrhizal fungi provides insights into the early evolution of symbiotic traits.</title>
        <authorList>
            <person name="Miyauchi S."/>
            <person name="Kiss E."/>
            <person name="Kuo A."/>
            <person name="Drula E."/>
            <person name="Kohler A."/>
            <person name="Sanchez-Garcia M."/>
            <person name="Morin E."/>
            <person name="Andreopoulos B."/>
            <person name="Barry K.W."/>
            <person name="Bonito G."/>
            <person name="Buee M."/>
            <person name="Carver A."/>
            <person name="Chen C."/>
            <person name="Cichocki N."/>
            <person name="Clum A."/>
            <person name="Culley D."/>
            <person name="Crous P.W."/>
            <person name="Fauchery L."/>
            <person name="Girlanda M."/>
            <person name="Hayes R.D."/>
            <person name="Keri Z."/>
            <person name="LaButti K."/>
            <person name="Lipzen A."/>
            <person name="Lombard V."/>
            <person name="Magnuson J."/>
            <person name="Maillard F."/>
            <person name="Murat C."/>
            <person name="Nolan M."/>
            <person name="Ohm R.A."/>
            <person name="Pangilinan J."/>
            <person name="Pereira M.F."/>
            <person name="Perotto S."/>
            <person name="Peter M."/>
            <person name="Pfister S."/>
            <person name="Riley R."/>
            <person name="Sitrit Y."/>
            <person name="Stielow J.B."/>
            <person name="Szollosi G."/>
            <person name="Zifcakova L."/>
            <person name="Stursova M."/>
            <person name="Spatafora J.W."/>
            <person name="Tedersoo L."/>
            <person name="Vaario L.M."/>
            <person name="Yamada A."/>
            <person name="Yan M."/>
            <person name="Wang P."/>
            <person name="Xu J."/>
            <person name="Bruns T."/>
            <person name="Baldrian P."/>
            <person name="Vilgalys R."/>
            <person name="Dunand C."/>
            <person name="Henrissat B."/>
            <person name="Grigoriev I.V."/>
            <person name="Hibbett D."/>
            <person name="Nagy L.G."/>
            <person name="Martin F.M."/>
        </authorList>
    </citation>
    <scope>NUCLEOTIDE SEQUENCE</scope>
    <source>
        <strain evidence="1">UH-Tt-Lm1</strain>
    </source>
</reference>
<keyword evidence="2" id="KW-1185">Reference proteome</keyword>
<organism evidence="1 2">
    <name type="scientific">Thelephora terrestris</name>
    <dbReference type="NCBI Taxonomy" id="56493"/>
    <lineage>
        <taxon>Eukaryota</taxon>
        <taxon>Fungi</taxon>
        <taxon>Dikarya</taxon>
        <taxon>Basidiomycota</taxon>
        <taxon>Agaricomycotina</taxon>
        <taxon>Agaricomycetes</taxon>
        <taxon>Thelephorales</taxon>
        <taxon>Thelephoraceae</taxon>
        <taxon>Thelephora</taxon>
    </lineage>
</organism>
<gene>
    <name evidence="1" type="ORF">BJ322DRAFT_991837</name>
</gene>
<evidence type="ECO:0000313" key="2">
    <source>
        <dbReference type="Proteomes" id="UP000736335"/>
    </source>
</evidence>
<reference evidence="1" key="2">
    <citation type="submission" date="2020-11" db="EMBL/GenBank/DDBJ databases">
        <authorList>
            <consortium name="DOE Joint Genome Institute"/>
            <person name="Kuo A."/>
            <person name="Miyauchi S."/>
            <person name="Kiss E."/>
            <person name="Drula E."/>
            <person name="Kohler A."/>
            <person name="Sanchez-Garcia M."/>
            <person name="Andreopoulos B."/>
            <person name="Barry K.W."/>
            <person name="Bonito G."/>
            <person name="Buee M."/>
            <person name="Carver A."/>
            <person name="Chen C."/>
            <person name="Cichocki N."/>
            <person name="Clum A."/>
            <person name="Culley D."/>
            <person name="Crous P.W."/>
            <person name="Fauchery L."/>
            <person name="Girlanda M."/>
            <person name="Hayes R."/>
            <person name="Keri Z."/>
            <person name="Labutti K."/>
            <person name="Lipzen A."/>
            <person name="Lombard V."/>
            <person name="Magnuson J."/>
            <person name="Maillard F."/>
            <person name="Morin E."/>
            <person name="Murat C."/>
            <person name="Nolan M."/>
            <person name="Ohm R."/>
            <person name="Pangilinan J."/>
            <person name="Pereira M."/>
            <person name="Perotto S."/>
            <person name="Peter M."/>
            <person name="Riley R."/>
            <person name="Sitrit Y."/>
            <person name="Stielow B."/>
            <person name="Szollosi G."/>
            <person name="Zifcakova L."/>
            <person name="Stursova M."/>
            <person name="Spatafora J.W."/>
            <person name="Tedersoo L."/>
            <person name="Vaario L.-M."/>
            <person name="Yamada A."/>
            <person name="Yan M."/>
            <person name="Wang P."/>
            <person name="Xu J."/>
            <person name="Bruns T."/>
            <person name="Baldrian P."/>
            <person name="Vilgalys R."/>
            <person name="Henrissat B."/>
            <person name="Grigoriev I.V."/>
            <person name="Hibbett D."/>
            <person name="Nagy L.G."/>
            <person name="Martin F.M."/>
        </authorList>
    </citation>
    <scope>NUCLEOTIDE SEQUENCE</scope>
    <source>
        <strain evidence="1">UH-Tt-Lm1</strain>
    </source>
</reference>
<evidence type="ECO:0008006" key="3">
    <source>
        <dbReference type="Google" id="ProtNLM"/>
    </source>
</evidence>
<proteinExistence type="predicted"/>
<feature type="non-terminal residue" evidence="1">
    <location>
        <position position="1"/>
    </location>
</feature>